<evidence type="ECO:0000256" key="2">
    <source>
        <dbReference type="ARBA" id="ARBA00022490"/>
    </source>
</evidence>
<keyword evidence="7" id="KW-1185">Reference proteome</keyword>
<reference evidence="8" key="1">
    <citation type="submission" date="2025-08" db="UniProtKB">
        <authorList>
            <consortium name="RefSeq"/>
        </authorList>
    </citation>
    <scope>IDENTIFICATION</scope>
    <source>
        <tissue evidence="8">Muscle</tissue>
    </source>
</reference>
<gene>
    <name evidence="8" type="primary">LOC106476370</name>
</gene>
<dbReference type="Gene3D" id="1.20.5.1160">
    <property type="entry name" value="Vasodilator-stimulated phosphoprotein"/>
    <property type="match status" value="1"/>
</dbReference>
<keyword evidence="2" id="KW-0963">Cytoplasm</keyword>
<evidence type="ECO:0000313" key="8">
    <source>
        <dbReference type="RefSeq" id="XP_022235968.1"/>
    </source>
</evidence>
<feature type="coiled-coil region" evidence="5">
    <location>
        <begin position="515"/>
        <end position="542"/>
    </location>
</feature>
<feature type="compositionally biased region" description="Low complexity" evidence="6">
    <location>
        <begin position="246"/>
        <end position="267"/>
    </location>
</feature>
<dbReference type="GeneID" id="106476370"/>
<dbReference type="InterPro" id="IPR051841">
    <property type="entry name" value="MT-Golgi_org_protein"/>
</dbReference>
<dbReference type="RefSeq" id="XP_022235968.1">
    <property type="nucleotide sequence ID" value="XM_022380260.1"/>
</dbReference>
<keyword evidence="3" id="KW-0597">Phosphoprotein</keyword>
<evidence type="ECO:0000256" key="6">
    <source>
        <dbReference type="SAM" id="MobiDB-lite"/>
    </source>
</evidence>
<feature type="coiled-coil region" evidence="5">
    <location>
        <begin position="585"/>
        <end position="735"/>
    </location>
</feature>
<keyword evidence="4 5" id="KW-0175">Coiled coil</keyword>
<proteinExistence type="predicted"/>
<organism evidence="7 8">
    <name type="scientific">Limulus polyphemus</name>
    <name type="common">Atlantic horseshoe crab</name>
    <dbReference type="NCBI Taxonomy" id="6850"/>
    <lineage>
        <taxon>Eukaryota</taxon>
        <taxon>Metazoa</taxon>
        <taxon>Ecdysozoa</taxon>
        <taxon>Arthropoda</taxon>
        <taxon>Chelicerata</taxon>
        <taxon>Merostomata</taxon>
        <taxon>Xiphosura</taxon>
        <taxon>Limulidae</taxon>
        <taxon>Limulus</taxon>
    </lineage>
</organism>
<feature type="region of interest" description="Disordered" evidence="6">
    <location>
        <begin position="1"/>
        <end position="60"/>
    </location>
</feature>
<protein>
    <submittedName>
        <fullName evidence="8">Golgin subfamily A member 3-like</fullName>
    </submittedName>
</protein>
<feature type="region of interest" description="Disordered" evidence="6">
    <location>
        <begin position="246"/>
        <end position="291"/>
    </location>
</feature>
<evidence type="ECO:0000256" key="5">
    <source>
        <dbReference type="SAM" id="Coils"/>
    </source>
</evidence>
<feature type="coiled-coil region" evidence="5">
    <location>
        <begin position="771"/>
        <end position="1063"/>
    </location>
</feature>
<comment type="subcellular location">
    <subcellularLocation>
        <location evidence="1">Cytoplasm</location>
    </subcellularLocation>
</comment>
<feature type="coiled-coil region" evidence="5">
    <location>
        <begin position="1099"/>
        <end position="1161"/>
    </location>
</feature>
<evidence type="ECO:0000313" key="7">
    <source>
        <dbReference type="Proteomes" id="UP000694941"/>
    </source>
</evidence>
<evidence type="ECO:0000256" key="4">
    <source>
        <dbReference type="ARBA" id="ARBA00023054"/>
    </source>
</evidence>
<feature type="compositionally biased region" description="Basic and acidic residues" evidence="6">
    <location>
        <begin position="36"/>
        <end position="46"/>
    </location>
</feature>
<dbReference type="PANTHER" id="PTHR18902:SF31">
    <property type="entry name" value="PERICENTRIN_AKAP-450 CENTROSOMAL TARGETING DOMAIN-CONTAINING PROTEIN"/>
    <property type="match status" value="1"/>
</dbReference>
<dbReference type="PANTHER" id="PTHR18902">
    <property type="entry name" value="NUCLEAR MITOTIC APPARATUS PROTEIN 1-RELATED"/>
    <property type="match status" value="1"/>
</dbReference>
<feature type="non-terminal residue" evidence="8">
    <location>
        <position position="1221"/>
    </location>
</feature>
<feature type="coiled-coil region" evidence="5">
    <location>
        <begin position="1187"/>
        <end position="1221"/>
    </location>
</feature>
<accession>A0ABM1RX63</accession>
<sequence>MEKRNHVNNNRQSLLSFRPDPKILTPGSSPTPPEDQEVRIGEHAITNEEGESMSSKEIDDEENLLYNYECQISSLSYPNASDPATQYFNKSNPELCAKTMESFPVDVSSSSPSVKQDTNSKEFKEPLFSTPFGAMTNTCEALALQQSVIGDYCVKPVSAEIVAKIVASTKERLNNAFSNSSSPNSGPITVEVSSKMAADNIKNGKEVSMKGKNQRKVPGGVIFNELIRYPSETIKTIFEKKSGLFNSSSSSVGENPSSSSLSSTPKKNLTKGDNTSFSRSRNNSQSSIGSIDSRIIEMAGTHIGKKHVSEEVFDKLEKERMDSSESTVFFVEQPCTETDRKKLDSVISDKVDIDYLYAESVETESNLSGITGIEDEMFCIKKLLIDVPSSHSRFPVGPYSTESSFPIRKIPIEQQTVAVETQPPELQDQATETDSLEYFGILCENATLQGQVDTLRNEIDCVMKEKVQLQGLIASLESRIKLELEDKKVGNKEKQEILTEFEKISREHRGWSNVIAEYQSVIDSKVAEIKGLKEDLSESELERTKVKVNLEETKVDLESKDGAIDGLKKKIAELHVEVLTLLQGKVQLENEVKGVKGEMETLRKSKEWYQQQLNSVQENRNTTHQELIKVQAEVVSSNNLLEHKKVENRHLKQQLIETQQKAVREKEILMKHLENIEMDMVERESLFQEIQKDRGAAEESLTERMKKLEEEQSNMNNLNFTVNELEHQLAVAKHNLSSKDEIIHKFEKDQAELVQQVVFYQKTISEKDLSYQWLEQQLRDSKQKLTHTELELSTREEQIMMLKEEKTAIEIALAAANEEKRTVNETLLGLKENLNRVEGTFRQMRTEFVAKSALVEQLQKEKNHAEDVLQKTEEKYLQQKQEFELKFTSEAQNVAVILQDVQSQKNELETVLEATKKELLMDQKYYSVLIQEKDEFQRQLEEMTKSLRSSEEKVKSLSEQNSQLTVLLTDLREKQGELNNLSQAAEEKYQMTGTTTDDVSGRLEETYKLKLHQLEETLETREDEFRKKQKMYESNIKVLTRKLKESMKAKKKAEQDLQKARLDEEKDVSQIHTIDAGQQTHEDGVNKRQEITEHVVHEQLIAEKNIDDYRKKQVDLEEELTIIKKKSDEWKLCANKRQELILELEKEKGQLRESLATIKQHMTGMEAQLMEKQTGLSELSHQMKLLEEHQKEEAVNFQKKLASLEQELNKEKTITKELRRQ</sequence>
<evidence type="ECO:0000256" key="1">
    <source>
        <dbReference type="ARBA" id="ARBA00004496"/>
    </source>
</evidence>
<feature type="compositionally biased region" description="Low complexity" evidence="6">
    <location>
        <begin position="276"/>
        <end position="291"/>
    </location>
</feature>
<name>A0ABM1RX63_LIMPO</name>
<evidence type="ECO:0000256" key="3">
    <source>
        <dbReference type="ARBA" id="ARBA00022553"/>
    </source>
</evidence>
<dbReference type="Proteomes" id="UP000694941">
    <property type="component" value="Unplaced"/>
</dbReference>